<gene>
    <name evidence="1" type="ORF">AVEN_39914_1</name>
</gene>
<evidence type="ECO:0000313" key="1">
    <source>
        <dbReference type="EMBL" id="GBL76183.1"/>
    </source>
</evidence>
<accession>A0A4Y2A8S0</accession>
<evidence type="ECO:0000313" key="2">
    <source>
        <dbReference type="Proteomes" id="UP000499080"/>
    </source>
</evidence>
<protein>
    <submittedName>
        <fullName evidence="1">Uncharacterized protein</fullName>
    </submittedName>
</protein>
<name>A0A4Y2A8S0_ARAVE</name>
<proteinExistence type="predicted"/>
<reference evidence="1 2" key="1">
    <citation type="journal article" date="2019" name="Sci. Rep.">
        <title>Orb-weaving spider Araneus ventricosus genome elucidates the spidroin gene catalogue.</title>
        <authorList>
            <person name="Kono N."/>
            <person name="Nakamura H."/>
            <person name="Ohtoshi R."/>
            <person name="Moran D.A.P."/>
            <person name="Shinohara A."/>
            <person name="Yoshida Y."/>
            <person name="Fujiwara M."/>
            <person name="Mori M."/>
            <person name="Tomita M."/>
            <person name="Arakawa K."/>
        </authorList>
    </citation>
    <scope>NUCLEOTIDE SEQUENCE [LARGE SCALE GENOMIC DNA]</scope>
</reference>
<dbReference type="AlphaFoldDB" id="A0A4Y2A8S0"/>
<organism evidence="1 2">
    <name type="scientific">Araneus ventricosus</name>
    <name type="common">Orbweaver spider</name>
    <name type="synonym">Epeira ventricosa</name>
    <dbReference type="NCBI Taxonomy" id="182803"/>
    <lineage>
        <taxon>Eukaryota</taxon>
        <taxon>Metazoa</taxon>
        <taxon>Ecdysozoa</taxon>
        <taxon>Arthropoda</taxon>
        <taxon>Chelicerata</taxon>
        <taxon>Arachnida</taxon>
        <taxon>Araneae</taxon>
        <taxon>Araneomorphae</taxon>
        <taxon>Entelegynae</taxon>
        <taxon>Araneoidea</taxon>
        <taxon>Araneidae</taxon>
        <taxon>Araneus</taxon>
    </lineage>
</organism>
<dbReference type="EMBL" id="BGPR01079827">
    <property type="protein sequence ID" value="GBL76183.1"/>
    <property type="molecule type" value="Genomic_DNA"/>
</dbReference>
<sequence length="107" mass="12682">MKLHEGYFEMDVVVWNRGHVTRTTPEPTYSSPNFGTKPAERCFTFDEFNVFQTQMHEIGSRATTFRSRIRDSVPRPSQPYFILLSPRVQFDGHWDLFTKKLRSIQRP</sequence>
<keyword evidence="2" id="KW-1185">Reference proteome</keyword>
<comment type="caution">
    <text evidence="1">The sequence shown here is derived from an EMBL/GenBank/DDBJ whole genome shotgun (WGS) entry which is preliminary data.</text>
</comment>
<dbReference type="Proteomes" id="UP000499080">
    <property type="component" value="Unassembled WGS sequence"/>
</dbReference>